<dbReference type="RefSeq" id="WP_148701605.1">
    <property type="nucleotide sequence ID" value="NZ_CP007174.1"/>
</dbReference>
<dbReference type="Proteomes" id="UP000028194">
    <property type="component" value="Chromosome"/>
</dbReference>
<proteinExistence type="predicted"/>
<evidence type="ECO:0000313" key="1">
    <source>
        <dbReference type="EMBL" id="AIF85160.1"/>
    </source>
</evidence>
<dbReference type="HOGENOM" id="CLU_2285142_0_0_2"/>
<protein>
    <submittedName>
        <fullName evidence="1">Uncharacterized protein</fullName>
    </submittedName>
</protein>
<dbReference type="STRING" id="1459636.NTE_03126"/>
<reference evidence="1 2" key="1">
    <citation type="journal article" date="2014" name="PLoS ONE">
        <title>Genome Sequence of Candidatus Nitrososphaera evergladensis from Group I.1b Enriched from Everglades Soil Reveals Novel Genomic Features of the Ammonia-Oxidizing Archaea.</title>
        <authorList>
            <person name="Zhalnina K.V."/>
            <person name="Dias R."/>
            <person name="Leonard M.T."/>
            <person name="Dorr de Quadros P."/>
            <person name="Camargo F.A."/>
            <person name="Drew J.C."/>
            <person name="Farmerie W.G."/>
            <person name="Daroub S.H."/>
            <person name="Triplett E.W."/>
        </authorList>
    </citation>
    <scope>NUCLEOTIDE SEQUENCE [LARGE SCALE GENOMIC DNA]</scope>
    <source>
        <strain evidence="1 2">SR1</strain>
    </source>
</reference>
<organism evidence="1 2">
    <name type="scientific">Candidatus Nitrososphaera evergladensis SR1</name>
    <dbReference type="NCBI Taxonomy" id="1459636"/>
    <lineage>
        <taxon>Archaea</taxon>
        <taxon>Nitrososphaerota</taxon>
        <taxon>Nitrososphaeria</taxon>
        <taxon>Nitrososphaerales</taxon>
        <taxon>Nitrososphaeraceae</taxon>
        <taxon>Nitrososphaera</taxon>
    </lineage>
</organism>
<keyword evidence="2" id="KW-1185">Reference proteome</keyword>
<dbReference type="GeneID" id="41598786"/>
<name>A0A075MV77_9ARCH</name>
<dbReference type="AlphaFoldDB" id="A0A075MV77"/>
<evidence type="ECO:0000313" key="2">
    <source>
        <dbReference type="Proteomes" id="UP000028194"/>
    </source>
</evidence>
<accession>A0A075MV77</accession>
<dbReference type="EMBL" id="CP007174">
    <property type="protein sequence ID" value="AIF85160.1"/>
    <property type="molecule type" value="Genomic_DNA"/>
</dbReference>
<gene>
    <name evidence="1" type="ORF">NTE_03126</name>
</gene>
<sequence>MTIMMITLRQDLDAVSDVLRQTFAIEPFKRDYDTAFSAIAEILYRYGMAENPRNLRFRFILCMQEFFDGIPQDQWRVKDPAFVKQSEEFAIAKFREWILEQIT</sequence>
<dbReference type="KEGG" id="nev:NTE_03126"/>
<dbReference type="OrthoDB" id="6353at2157"/>